<proteinExistence type="predicted"/>
<feature type="region of interest" description="Disordered" evidence="1">
    <location>
        <begin position="59"/>
        <end position="95"/>
    </location>
</feature>
<dbReference type="EMBL" id="JANPWB010000006">
    <property type="protein sequence ID" value="KAJ1176117.1"/>
    <property type="molecule type" value="Genomic_DNA"/>
</dbReference>
<name>A0AAV7TJZ4_PLEWA</name>
<evidence type="ECO:0000313" key="3">
    <source>
        <dbReference type="Proteomes" id="UP001066276"/>
    </source>
</evidence>
<organism evidence="2 3">
    <name type="scientific">Pleurodeles waltl</name>
    <name type="common">Iberian ribbed newt</name>
    <dbReference type="NCBI Taxonomy" id="8319"/>
    <lineage>
        <taxon>Eukaryota</taxon>
        <taxon>Metazoa</taxon>
        <taxon>Chordata</taxon>
        <taxon>Craniata</taxon>
        <taxon>Vertebrata</taxon>
        <taxon>Euteleostomi</taxon>
        <taxon>Amphibia</taxon>
        <taxon>Batrachia</taxon>
        <taxon>Caudata</taxon>
        <taxon>Salamandroidea</taxon>
        <taxon>Salamandridae</taxon>
        <taxon>Pleurodelinae</taxon>
        <taxon>Pleurodeles</taxon>
    </lineage>
</organism>
<dbReference type="Proteomes" id="UP001066276">
    <property type="component" value="Chromosome 3_2"/>
</dbReference>
<protein>
    <submittedName>
        <fullName evidence="2">Uncharacterized protein</fullName>
    </submittedName>
</protein>
<sequence>MRPSLRRQPQPKTAPELPVHSTGRATSDWEGLLKPFQPKGRCAPDVMCVTTLDRMVVKGKESENNADKRLQIDKDETGPKKKRIAPERRIEIPSP</sequence>
<evidence type="ECO:0000313" key="2">
    <source>
        <dbReference type="EMBL" id="KAJ1176117.1"/>
    </source>
</evidence>
<feature type="region of interest" description="Disordered" evidence="1">
    <location>
        <begin position="1"/>
        <end position="32"/>
    </location>
</feature>
<keyword evidence="3" id="KW-1185">Reference proteome</keyword>
<accession>A0AAV7TJZ4</accession>
<dbReference type="AlphaFoldDB" id="A0AAV7TJZ4"/>
<gene>
    <name evidence="2" type="ORF">NDU88_001400</name>
</gene>
<reference evidence="2" key="1">
    <citation type="journal article" date="2022" name="bioRxiv">
        <title>Sequencing and chromosome-scale assembly of the giantPleurodeles waltlgenome.</title>
        <authorList>
            <person name="Brown T."/>
            <person name="Elewa A."/>
            <person name="Iarovenko S."/>
            <person name="Subramanian E."/>
            <person name="Araus A.J."/>
            <person name="Petzold A."/>
            <person name="Susuki M."/>
            <person name="Suzuki K.-i.T."/>
            <person name="Hayashi T."/>
            <person name="Toyoda A."/>
            <person name="Oliveira C."/>
            <person name="Osipova E."/>
            <person name="Leigh N.D."/>
            <person name="Simon A."/>
            <person name="Yun M.H."/>
        </authorList>
    </citation>
    <scope>NUCLEOTIDE SEQUENCE</scope>
    <source>
        <strain evidence="2">20211129_DDA</strain>
        <tissue evidence="2">Liver</tissue>
    </source>
</reference>
<comment type="caution">
    <text evidence="2">The sequence shown here is derived from an EMBL/GenBank/DDBJ whole genome shotgun (WGS) entry which is preliminary data.</text>
</comment>
<evidence type="ECO:0000256" key="1">
    <source>
        <dbReference type="SAM" id="MobiDB-lite"/>
    </source>
</evidence>